<proteinExistence type="predicted"/>
<reference evidence="1 2" key="1">
    <citation type="submission" date="2018-10" db="EMBL/GenBank/DDBJ databases">
        <title>Co-occurring genomic capacity for anaerobic methane metabolism and dissimilatory sulfite reduction discovered in the Korarchaeota.</title>
        <authorList>
            <person name="Mckay L.J."/>
            <person name="Dlakic M."/>
            <person name="Fields M.W."/>
            <person name="Delmont T.O."/>
            <person name="Eren A.M."/>
            <person name="Jay Z.J."/>
            <person name="Klingelsmith K.B."/>
            <person name="Rusch D.B."/>
            <person name="Inskeep W.P."/>
        </authorList>
    </citation>
    <scope>NUCLEOTIDE SEQUENCE [LARGE SCALE GENOMIC DNA]</scope>
    <source>
        <strain evidence="1 2">WS</strain>
    </source>
</reference>
<evidence type="ECO:0000313" key="2">
    <source>
        <dbReference type="Proteomes" id="UP000278149"/>
    </source>
</evidence>
<dbReference type="EMBL" id="RCOR01000049">
    <property type="protein sequence ID" value="RSN67154.1"/>
    <property type="molecule type" value="Genomic_DNA"/>
</dbReference>
<evidence type="ECO:0000313" key="1">
    <source>
        <dbReference type="EMBL" id="RSN67154.1"/>
    </source>
</evidence>
<sequence>MPLNEIEKNEELTEKFLREIQNIRFLLGESPIRNIDKKVVLGRVEGSSCPRIGVIDEGDLIIVDKNLSTDEIDAIMKREAFINFLPEVDFPQIYDLACFYSGHLGLWSKCPSRARLRTLPIYRSPEDFLSINPKNALDVIRSVTKSLISLWREGRRITLRKFLELLMAARGYPYIHMSKKEKRVLSSIVYALAHEGEAKIERLSIKSGLSLATVSRAVRELVNKGVIVGPYVLYLSRLGLSTYLMELRNPKDEEIRFLDEFPFTYSAFITSSDTYYVNLLIPHQIEPIFKNLRGLGIRFGKRVALSFDMMQDPLISPELVLERMIDGYYSAKETPEEMKELTSPRKPLIPLDRKDLLALKEIDERGRVSRDQLRGMGLPNPAERFSKYRKAGIVVKGYFPTGLGMGEGIVFRIDVPFKDFLRIEGAFSRVCSVILSFTEGDLSGVTGVALVNGEIIGPLMRAAKILFRERLELMEPAIAAGPSSWQVPVDLWNEEKQEFEFDIRSFMEVFSDRIKGS</sequence>
<dbReference type="AlphaFoldDB" id="A0A3R9QXH7"/>
<gene>
    <name evidence="1" type="ORF">D9Q81_09035</name>
</gene>
<dbReference type="Proteomes" id="UP000278149">
    <property type="component" value="Unassembled WGS sequence"/>
</dbReference>
<dbReference type="Pfam" id="PF13412">
    <property type="entry name" value="HTH_24"/>
    <property type="match status" value="1"/>
</dbReference>
<dbReference type="RefSeq" id="WP_125742932.1">
    <property type="nucleotide sequence ID" value="NZ_RCOR01000049.1"/>
</dbReference>
<accession>A0A3R9QXH7</accession>
<organism evidence="1 2">
    <name type="scientific">Candidatus Korarchaeum cryptofilum</name>
    <dbReference type="NCBI Taxonomy" id="498846"/>
    <lineage>
        <taxon>Archaea</taxon>
        <taxon>Thermoproteota</taxon>
        <taxon>Candidatus Korarchaeia</taxon>
        <taxon>Candidatus Korarchaeales</taxon>
        <taxon>Candidatus Korarchaeaceae</taxon>
        <taxon>Candidatus Korarchaeum</taxon>
    </lineage>
</organism>
<protein>
    <submittedName>
        <fullName evidence="1">Winged helix-turn-helix transcriptional regulator</fullName>
    </submittedName>
</protein>
<comment type="caution">
    <text evidence="1">The sequence shown here is derived from an EMBL/GenBank/DDBJ whole genome shotgun (WGS) entry which is preliminary data.</text>
</comment>
<name>A0A3R9QXH7_9CREN</name>